<dbReference type="Proteomes" id="UP001163321">
    <property type="component" value="Chromosome 10"/>
</dbReference>
<organism evidence="1 2">
    <name type="scientific">Peronosclerospora sorghi</name>
    <dbReference type="NCBI Taxonomy" id="230839"/>
    <lineage>
        <taxon>Eukaryota</taxon>
        <taxon>Sar</taxon>
        <taxon>Stramenopiles</taxon>
        <taxon>Oomycota</taxon>
        <taxon>Peronosporomycetes</taxon>
        <taxon>Peronosporales</taxon>
        <taxon>Peronosporaceae</taxon>
        <taxon>Peronosclerospora</taxon>
    </lineage>
</organism>
<sequence length="102" mass="11929">MCKDVDASGAINEEKTESGKVWMNSRVFRMLRSQPLTSLKPRVHQYQNVEKVHESTIKTLERQLERAETEIRPLNEQRDAASSQPSEERLLALERIIHMRKL</sequence>
<accession>A0ACC0WQA2</accession>
<dbReference type="EMBL" id="CM047589">
    <property type="protein sequence ID" value="KAI9920073.1"/>
    <property type="molecule type" value="Genomic_DNA"/>
</dbReference>
<evidence type="ECO:0000313" key="1">
    <source>
        <dbReference type="EMBL" id="KAI9920073.1"/>
    </source>
</evidence>
<protein>
    <submittedName>
        <fullName evidence="1">Uncharacterized protein</fullName>
    </submittedName>
</protein>
<comment type="caution">
    <text evidence="1">The sequence shown here is derived from an EMBL/GenBank/DDBJ whole genome shotgun (WGS) entry which is preliminary data.</text>
</comment>
<evidence type="ECO:0000313" key="2">
    <source>
        <dbReference type="Proteomes" id="UP001163321"/>
    </source>
</evidence>
<name>A0ACC0WQA2_9STRA</name>
<gene>
    <name evidence="1" type="ORF">PsorP6_015455</name>
</gene>
<reference evidence="1 2" key="1">
    <citation type="journal article" date="2022" name="bioRxiv">
        <title>The genome of the oomycete Peronosclerospora sorghi, a cosmopolitan pathogen of maize and sorghum, is inflated with dispersed pseudogenes.</title>
        <authorList>
            <person name="Fletcher K."/>
            <person name="Martin F."/>
            <person name="Isakeit T."/>
            <person name="Cavanaugh K."/>
            <person name="Magill C."/>
            <person name="Michelmore R."/>
        </authorList>
    </citation>
    <scope>NUCLEOTIDE SEQUENCE [LARGE SCALE GENOMIC DNA]</scope>
    <source>
        <strain evidence="1">P6</strain>
    </source>
</reference>
<keyword evidence="2" id="KW-1185">Reference proteome</keyword>
<proteinExistence type="predicted"/>